<dbReference type="Proteomes" id="UP000000437">
    <property type="component" value="Chromosome 4"/>
</dbReference>
<evidence type="ECO:0000313" key="1">
    <source>
        <dbReference type="Proteomes" id="UP000000437"/>
    </source>
</evidence>
<sequence>MNYWMYSWCTTIMSWTQMRNTNTGVLLTFQRFVKKLQHEKPMVHLLHVEMVALVKELLGKFMRPKAVPLSHKEILKVDVRSRDLQLPNQRLSVGQFCYNSMNKARVERKVWVGHIYDSLREGYLRSAEFLLKNLPLDNIISPSLIQSDAVVGAFTTLGKALPNVVPPEEIGQLVEECRAYQMDADMLLRVPNYIEGDCRVDVDWWSHVASLKNAKRGVRYPTLCKLVKALLSIFTGPLVEASFNLMDDILESDRCSINVETYESLAVIRSTLKARDWTASTMNIDQPLGRSCLSSFQNYQLHLKKTKETAQALKQKRLSEAARILSSKEANKLAQQARKIKRPAKSSSAQASTSSAQQALLKKRRPPQSSSAQASTTSAQATTTSAQATNSSGQQALEDHPNPPQHQSPHHLHQHSFYSLLSIQSIIKHVKKKRF</sequence>
<protein>
    <submittedName>
        <fullName evidence="2">Uncharacterized protein</fullName>
    </submittedName>
</protein>
<evidence type="ECO:0000313" key="2">
    <source>
        <dbReference type="RefSeq" id="XP_073804702.1"/>
    </source>
</evidence>
<organism evidence="1 2">
    <name type="scientific">Danio rerio</name>
    <name type="common">Zebrafish</name>
    <name type="synonym">Brachydanio rerio</name>
    <dbReference type="NCBI Taxonomy" id="7955"/>
    <lineage>
        <taxon>Eukaryota</taxon>
        <taxon>Metazoa</taxon>
        <taxon>Chordata</taxon>
        <taxon>Craniata</taxon>
        <taxon>Vertebrata</taxon>
        <taxon>Euteleostomi</taxon>
        <taxon>Actinopterygii</taxon>
        <taxon>Neopterygii</taxon>
        <taxon>Teleostei</taxon>
        <taxon>Ostariophysi</taxon>
        <taxon>Cypriniformes</taxon>
        <taxon>Danionidae</taxon>
        <taxon>Danioninae</taxon>
        <taxon>Danio</taxon>
    </lineage>
</organism>
<gene>
    <name evidence="2" type="primary">LOC141381811</name>
</gene>
<keyword evidence="1" id="KW-1185">Reference proteome</keyword>
<name>A0AC58JDZ4_DANRE</name>
<dbReference type="RefSeq" id="XP_073804702.1">
    <property type="nucleotide sequence ID" value="XM_073948601.1"/>
</dbReference>
<proteinExistence type="predicted"/>
<accession>A0AC58JDZ4</accession>
<reference evidence="2" key="1">
    <citation type="submission" date="2025-08" db="UniProtKB">
        <authorList>
            <consortium name="RefSeq"/>
        </authorList>
    </citation>
    <scope>IDENTIFICATION</scope>
    <source>
        <strain evidence="2">Tuebingen</strain>
        <tissue evidence="2">Fibroblasts and whole tissue</tissue>
    </source>
</reference>